<dbReference type="Proteomes" id="UP001432027">
    <property type="component" value="Unassembled WGS sequence"/>
</dbReference>
<evidence type="ECO:0000256" key="2">
    <source>
        <dbReference type="SAM" id="Phobius"/>
    </source>
</evidence>
<comment type="caution">
    <text evidence="3">The sequence shown here is derived from an EMBL/GenBank/DDBJ whole genome shotgun (WGS) entry which is preliminary data.</text>
</comment>
<dbReference type="InterPro" id="IPR052860">
    <property type="entry name" value="NRL-GPCR1"/>
</dbReference>
<dbReference type="PANTHER" id="PTHR47521">
    <property type="entry name" value="SERPENTINE RECEPTOR, CLASS E (EPSILON)-RELATED"/>
    <property type="match status" value="1"/>
</dbReference>
<dbReference type="InterPro" id="IPR004151">
    <property type="entry name" value="7TM_GPCR_serpentine_rcpt_Sre"/>
</dbReference>
<feature type="transmembrane region" description="Helical" evidence="2">
    <location>
        <begin position="34"/>
        <end position="58"/>
    </location>
</feature>
<comment type="similarity">
    <text evidence="1">Belongs to the nematode receptor-like protein sre family.</text>
</comment>
<gene>
    <name evidence="3" type="ORF">PENTCL1PPCAC_9244</name>
</gene>
<keyword evidence="2" id="KW-0472">Membrane</keyword>
<dbReference type="GO" id="GO:0007606">
    <property type="term" value="P:sensory perception of chemical stimulus"/>
    <property type="evidence" value="ECO:0007669"/>
    <property type="project" value="InterPro"/>
</dbReference>
<dbReference type="AlphaFoldDB" id="A0AAV5T3G0"/>
<feature type="transmembrane region" description="Helical" evidence="2">
    <location>
        <begin position="93"/>
        <end position="111"/>
    </location>
</feature>
<feature type="transmembrane region" description="Helical" evidence="2">
    <location>
        <begin position="7"/>
        <end position="28"/>
    </location>
</feature>
<feature type="non-terminal residue" evidence="3">
    <location>
        <position position="1"/>
    </location>
</feature>
<evidence type="ECO:0008006" key="5">
    <source>
        <dbReference type="Google" id="ProtNLM"/>
    </source>
</evidence>
<protein>
    <recommendedName>
        <fullName evidence="5">G protein-coupled receptor</fullName>
    </recommendedName>
</protein>
<evidence type="ECO:0000313" key="4">
    <source>
        <dbReference type="Proteomes" id="UP001432027"/>
    </source>
</evidence>
<proteinExistence type="inferred from homology"/>
<keyword evidence="2" id="KW-0812">Transmembrane</keyword>
<feature type="transmembrane region" description="Helical" evidence="2">
    <location>
        <begin position="123"/>
        <end position="143"/>
    </location>
</feature>
<keyword evidence="2" id="KW-1133">Transmembrane helix</keyword>
<sequence length="210" mass="23935">ISARVPYISLSMIAAQWTGASICVALNYAEILTLPPMLIIVGVEWAISVMMFSALPAISRRAYDREMKNSARRYRNRYQSIENIRTALVLNRLVLFLAMAIIFLLAYYTAMSYWVPMEYYAPLYQFFHVISALLPSIACFVVLSNHDTLKKDLLQLFRCGNIKKRIVSEATLSSTGAPQTQIRSISGVDLVVPIEGHHDHYFSSYQQQWN</sequence>
<dbReference type="EMBL" id="BTSX01000002">
    <property type="protein sequence ID" value="GMS87069.1"/>
    <property type="molecule type" value="Genomic_DNA"/>
</dbReference>
<reference evidence="3" key="1">
    <citation type="submission" date="2023-10" db="EMBL/GenBank/DDBJ databases">
        <title>Genome assembly of Pristionchus species.</title>
        <authorList>
            <person name="Yoshida K."/>
            <person name="Sommer R.J."/>
        </authorList>
    </citation>
    <scope>NUCLEOTIDE SEQUENCE</scope>
    <source>
        <strain evidence="3">RS0144</strain>
    </source>
</reference>
<dbReference type="Pfam" id="PF03125">
    <property type="entry name" value="Sre"/>
    <property type="match status" value="1"/>
</dbReference>
<dbReference type="GO" id="GO:0016020">
    <property type="term" value="C:membrane"/>
    <property type="evidence" value="ECO:0007669"/>
    <property type="project" value="InterPro"/>
</dbReference>
<evidence type="ECO:0000313" key="3">
    <source>
        <dbReference type="EMBL" id="GMS87069.1"/>
    </source>
</evidence>
<evidence type="ECO:0000256" key="1">
    <source>
        <dbReference type="ARBA" id="ARBA00006803"/>
    </source>
</evidence>
<accession>A0AAV5T3G0</accession>
<keyword evidence="4" id="KW-1185">Reference proteome</keyword>
<organism evidence="3 4">
    <name type="scientific">Pristionchus entomophagus</name>
    <dbReference type="NCBI Taxonomy" id="358040"/>
    <lineage>
        <taxon>Eukaryota</taxon>
        <taxon>Metazoa</taxon>
        <taxon>Ecdysozoa</taxon>
        <taxon>Nematoda</taxon>
        <taxon>Chromadorea</taxon>
        <taxon>Rhabditida</taxon>
        <taxon>Rhabditina</taxon>
        <taxon>Diplogasteromorpha</taxon>
        <taxon>Diplogasteroidea</taxon>
        <taxon>Neodiplogasteridae</taxon>
        <taxon>Pristionchus</taxon>
    </lineage>
</organism>
<dbReference type="PANTHER" id="PTHR47521:SF18">
    <property type="entry name" value="G PROTEIN-COUPLED RECEPTOR-RELATED"/>
    <property type="match status" value="1"/>
</dbReference>
<name>A0AAV5T3G0_9BILA</name>